<organism evidence="2 3">
    <name type="scientific">Ancylostoma duodenale</name>
    <dbReference type="NCBI Taxonomy" id="51022"/>
    <lineage>
        <taxon>Eukaryota</taxon>
        <taxon>Metazoa</taxon>
        <taxon>Ecdysozoa</taxon>
        <taxon>Nematoda</taxon>
        <taxon>Chromadorea</taxon>
        <taxon>Rhabditida</taxon>
        <taxon>Rhabditina</taxon>
        <taxon>Rhabditomorpha</taxon>
        <taxon>Strongyloidea</taxon>
        <taxon>Ancylostomatidae</taxon>
        <taxon>Ancylostomatinae</taxon>
        <taxon>Ancylostoma</taxon>
    </lineage>
</organism>
<evidence type="ECO:0000313" key="2">
    <source>
        <dbReference type="EMBL" id="KIH48076.1"/>
    </source>
</evidence>
<keyword evidence="1" id="KW-1133">Transmembrane helix</keyword>
<dbReference type="AlphaFoldDB" id="A0A0C2FT42"/>
<evidence type="ECO:0000313" key="3">
    <source>
        <dbReference type="Proteomes" id="UP000054047"/>
    </source>
</evidence>
<evidence type="ECO:0000256" key="1">
    <source>
        <dbReference type="SAM" id="Phobius"/>
    </source>
</evidence>
<evidence type="ECO:0008006" key="4">
    <source>
        <dbReference type="Google" id="ProtNLM"/>
    </source>
</evidence>
<dbReference type="Proteomes" id="UP000054047">
    <property type="component" value="Unassembled WGS sequence"/>
</dbReference>
<keyword evidence="1" id="KW-0812">Transmembrane</keyword>
<dbReference type="EMBL" id="KN762883">
    <property type="protein sequence ID" value="KIH48076.1"/>
    <property type="molecule type" value="Genomic_DNA"/>
</dbReference>
<keyword evidence="3" id="KW-1185">Reference proteome</keyword>
<sequence length="126" mass="13813">MRCSSGSDDGGRARLISDAAIATTSSVRLRHGLAKAAQSLATSLVETNYADGAAPRHETEAHAIAGVNMVYACAMNGEWDRASHILHRLKMVFTPELNWQVTFPVACFLFFFSYKKFIGSTIRTIM</sequence>
<dbReference type="OrthoDB" id="5773922at2759"/>
<protein>
    <recommendedName>
        <fullName evidence="4">Anaphase-promoting complex subunit 5</fullName>
    </recommendedName>
</protein>
<proteinExistence type="predicted"/>
<gene>
    <name evidence="2" type="ORF">ANCDUO_21858</name>
</gene>
<feature type="transmembrane region" description="Helical" evidence="1">
    <location>
        <begin position="97"/>
        <end position="114"/>
    </location>
</feature>
<keyword evidence="1" id="KW-0472">Membrane</keyword>
<accession>A0A0C2FT42</accession>
<name>A0A0C2FT42_9BILA</name>
<reference evidence="2 3" key="1">
    <citation type="submission" date="2013-12" db="EMBL/GenBank/DDBJ databases">
        <title>Draft genome of the parsitic nematode Ancylostoma duodenale.</title>
        <authorList>
            <person name="Mitreva M."/>
        </authorList>
    </citation>
    <scope>NUCLEOTIDE SEQUENCE [LARGE SCALE GENOMIC DNA]</scope>
    <source>
        <strain evidence="2 3">Zhejiang</strain>
    </source>
</reference>